<comment type="similarity">
    <text evidence="2">Belongs to the glycosyl hydrolase 2 family.</text>
</comment>
<evidence type="ECO:0000256" key="4">
    <source>
        <dbReference type="ARBA" id="ARBA00022801"/>
    </source>
</evidence>
<organism evidence="8 9">
    <name type="scientific">Paenibacillus marchantiophytorum</name>
    <dbReference type="NCBI Taxonomy" id="1619310"/>
    <lineage>
        <taxon>Bacteria</taxon>
        <taxon>Bacillati</taxon>
        <taxon>Bacillota</taxon>
        <taxon>Bacilli</taxon>
        <taxon>Bacillales</taxon>
        <taxon>Paenibacillaceae</taxon>
        <taxon>Paenibacillus</taxon>
    </lineage>
</organism>
<dbReference type="Pfam" id="PF00754">
    <property type="entry name" value="F5_F8_type_C"/>
    <property type="match status" value="4"/>
</dbReference>
<dbReference type="Pfam" id="PF08305">
    <property type="entry name" value="NPCBM"/>
    <property type="match status" value="1"/>
</dbReference>
<evidence type="ECO:0000256" key="3">
    <source>
        <dbReference type="ARBA" id="ARBA00012756"/>
    </source>
</evidence>
<dbReference type="InterPro" id="IPR011013">
    <property type="entry name" value="Gal_mutarotase_sf_dom"/>
</dbReference>
<accession>A0ABQ1EQY7</accession>
<dbReference type="InterPro" id="IPR013783">
    <property type="entry name" value="Ig-like_fold"/>
</dbReference>
<comment type="caution">
    <text evidence="8">The sequence shown here is derived from an EMBL/GenBank/DDBJ whole genome shotgun (WGS) entry which is preliminary data.</text>
</comment>
<gene>
    <name evidence="8" type="ORF">GCM10008018_31600</name>
</gene>
<feature type="domain" description="F5/8 type C" evidence="6">
    <location>
        <begin position="258"/>
        <end position="415"/>
    </location>
</feature>
<dbReference type="RefSeq" id="WP_189012802.1">
    <property type="nucleotide sequence ID" value="NZ_BMHE01000014.1"/>
</dbReference>
<dbReference type="PROSITE" id="PS50022">
    <property type="entry name" value="FA58C_3"/>
    <property type="match status" value="4"/>
</dbReference>
<dbReference type="PROSITE" id="PS51272">
    <property type="entry name" value="SLH"/>
    <property type="match status" value="3"/>
</dbReference>
<dbReference type="InterPro" id="IPR050347">
    <property type="entry name" value="Bact_Beta-galactosidase"/>
</dbReference>
<dbReference type="Gene3D" id="2.60.40.10">
    <property type="entry name" value="Immunoglobulins"/>
    <property type="match status" value="1"/>
</dbReference>
<dbReference type="PANTHER" id="PTHR46323:SF2">
    <property type="entry name" value="BETA-GALACTOSIDASE"/>
    <property type="match status" value="1"/>
</dbReference>
<dbReference type="InterPro" id="IPR006104">
    <property type="entry name" value="Glyco_hydro_2_N"/>
</dbReference>
<dbReference type="InterPro" id="IPR006103">
    <property type="entry name" value="Glyco_hydro_2_cat"/>
</dbReference>
<feature type="domain" description="F5/8 type C" evidence="6">
    <location>
        <begin position="799"/>
        <end position="942"/>
    </location>
</feature>
<keyword evidence="5" id="KW-0326">Glycosidase</keyword>
<reference evidence="9" key="1">
    <citation type="journal article" date="2019" name="Int. J. Syst. Evol. Microbiol.">
        <title>The Global Catalogue of Microorganisms (GCM) 10K type strain sequencing project: providing services to taxonomists for standard genome sequencing and annotation.</title>
        <authorList>
            <consortium name="The Broad Institute Genomics Platform"/>
            <consortium name="The Broad Institute Genome Sequencing Center for Infectious Disease"/>
            <person name="Wu L."/>
            <person name="Ma J."/>
        </authorList>
    </citation>
    <scope>NUCLEOTIDE SEQUENCE [LARGE SCALE GENOMIC DNA]</scope>
    <source>
        <strain evidence="9">CGMCC 1.15043</strain>
    </source>
</reference>
<dbReference type="InterPro" id="IPR038637">
    <property type="entry name" value="NPCBM_sf"/>
</dbReference>
<comment type="catalytic activity">
    <reaction evidence="1">
        <text>Hydrolysis of terminal non-reducing beta-D-galactose residues in beta-D-galactosides.</text>
        <dbReference type="EC" id="3.2.1.23"/>
    </reaction>
</comment>
<evidence type="ECO:0000259" key="6">
    <source>
        <dbReference type="PROSITE" id="PS50022"/>
    </source>
</evidence>
<keyword evidence="4" id="KW-0378">Hydrolase</keyword>
<dbReference type="EMBL" id="BMHE01000014">
    <property type="protein sequence ID" value="GFZ83336.1"/>
    <property type="molecule type" value="Genomic_DNA"/>
</dbReference>
<dbReference type="InterPro" id="IPR036156">
    <property type="entry name" value="Beta-gal/glucu_dom_sf"/>
</dbReference>
<dbReference type="InterPro" id="IPR014718">
    <property type="entry name" value="GH-type_carb-bd"/>
</dbReference>
<dbReference type="Pfam" id="PF02837">
    <property type="entry name" value="Glyco_hydro_2_N"/>
    <property type="match status" value="1"/>
</dbReference>
<dbReference type="InterPro" id="IPR008979">
    <property type="entry name" value="Galactose-bd-like_sf"/>
</dbReference>
<dbReference type="EC" id="3.2.1.23" evidence="3"/>
<dbReference type="InterPro" id="IPR013222">
    <property type="entry name" value="Glyco_hyd_98_carb-bd"/>
</dbReference>
<dbReference type="Gene3D" id="2.60.120.260">
    <property type="entry name" value="Galactose-binding domain-like"/>
    <property type="match status" value="5"/>
</dbReference>
<dbReference type="InterPro" id="IPR000421">
    <property type="entry name" value="FA58C"/>
</dbReference>
<dbReference type="InterPro" id="IPR001119">
    <property type="entry name" value="SLH_dom"/>
</dbReference>
<dbReference type="PRINTS" id="PR00132">
    <property type="entry name" value="GLHYDRLASE2"/>
</dbReference>
<dbReference type="PANTHER" id="PTHR46323">
    <property type="entry name" value="BETA-GALACTOSIDASE"/>
    <property type="match status" value="1"/>
</dbReference>
<evidence type="ECO:0000259" key="7">
    <source>
        <dbReference type="PROSITE" id="PS51272"/>
    </source>
</evidence>
<dbReference type="SMART" id="SM00776">
    <property type="entry name" value="NPCBM"/>
    <property type="match status" value="1"/>
</dbReference>
<dbReference type="SUPFAM" id="SSF49303">
    <property type="entry name" value="beta-Galactosidase/glucuronidase domain"/>
    <property type="match status" value="1"/>
</dbReference>
<dbReference type="Proteomes" id="UP000615455">
    <property type="component" value="Unassembled WGS sequence"/>
</dbReference>
<dbReference type="SUPFAM" id="SSF74650">
    <property type="entry name" value="Galactose mutarotase-like"/>
    <property type="match status" value="1"/>
</dbReference>
<feature type="domain" description="F5/8 type C" evidence="6">
    <location>
        <begin position="495"/>
        <end position="639"/>
    </location>
</feature>
<dbReference type="Pfam" id="PF00703">
    <property type="entry name" value="Glyco_hydro_2"/>
    <property type="match status" value="1"/>
</dbReference>
<proteinExistence type="inferred from homology"/>
<dbReference type="SUPFAM" id="SSF51445">
    <property type="entry name" value="(Trans)glycosidases"/>
    <property type="match status" value="1"/>
</dbReference>
<dbReference type="Gene3D" id="2.70.98.10">
    <property type="match status" value="1"/>
</dbReference>
<evidence type="ECO:0000313" key="9">
    <source>
        <dbReference type="Proteomes" id="UP000615455"/>
    </source>
</evidence>
<dbReference type="Gene3D" id="2.60.120.1060">
    <property type="entry name" value="NPCBM/NEW2 domain"/>
    <property type="match status" value="1"/>
</dbReference>
<dbReference type="Pfam" id="PF13290">
    <property type="entry name" value="CHB_HEX_C_1"/>
    <property type="match status" value="4"/>
</dbReference>
<feature type="domain" description="SLH" evidence="7">
    <location>
        <begin position="2350"/>
        <end position="2413"/>
    </location>
</feature>
<dbReference type="InterPro" id="IPR006101">
    <property type="entry name" value="Glyco_hydro_2"/>
</dbReference>
<evidence type="ECO:0000256" key="1">
    <source>
        <dbReference type="ARBA" id="ARBA00001412"/>
    </source>
</evidence>
<evidence type="ECO:0000256" key="5">
    <source>
        <dbReference type="ARBA" id="ARBA00023295"/>
    </source>
</evidence>
<feature type="domain" description="SLH" evidence="7">
    <location>
        <begin position="2414"/>
        <end position="2473"/>
    </location>
</feature>
<feature type="domain" description="F5/8 type C" evidence="6">
    <location>
        <begin position="28"/>
        <end position="180"/>
    </location>
</feature>
<dbReference type="SUPFAM" id="SSF49785">
    <property type="entry name" value="Galactose-binding domain-like"/>
    <property type="match status" value="6"/>
</dbReference>
<protein>
    <recommendedName>
        <fullName evidence="3">beta-galactosidase</fullName>
        <ecNumber evidence="3">3.2.1.23</ecNumber>
    </recommendedName>
</protein>
<dbReference type="Pfam" id="PF02836">
    <property type="entry name" value="Glyco_hydro_2_C"/>
    <property type="match status" value="1"/>
</dbReference>
<dbReference type="InterPro" id="IPR017853">
    <property type="entry name" value="GH"/>
</dbReference>
<evidence type="ECO:0000313" key="8">
    <source>
        <dbReference type="EMBL" id="GFZ83336.1"/>
    </source>
</evidence>
<dbReference type="InterPro" id="IPR059177">
    <property type="entry name" value="GH29D-like_dom"/>
</dbReference>
<dbReference type="InterPro" id="IPR006102">
    <property type="entry name" value="Ig-like_GH2"/>
</dbReference>
<evidence type="ECO:0000256" key="2">
    <source>
        <dbReference type="ARBA" id="ARBA00007401"/>
    </source>
</evidence>
<sequence length="2532" mass="276097">MRKSKMFLHFILCLAIISSNFLVLLPDANRVYAAANNGNLALGKTVIASSSLSQHQPSYLVDGSMDTMWSTSDTGWQTSPITDEWAVVDLGGNYDIARWVVKHAASGALMTSDFQLEYSANTQGPWQTADTVTGNTYKVTDRILTQTVQMRYVRLHVTKKTSDGVDWPAVRVGEFELYGAEVVVPELTAVPGSGTVAKGTKVVLSSSLATATIYYTTDGSDPTSSASRQLYTEPIGIDQDMVLKAVALDTVKGGASQIQIMTYKLAKTTIAGNLTLGKSVSVSSSLAQHQPSYLVDGSMDTMWSTSDTGWRTSPITDEWAVVDLGERMDIARWIVQHAATNELATKDFQLEYSSGNGGGPWQTADAVVGNIAKVTDRVLPQVINTRYVRLHVTKKAAEGSDWPAVRIGEFELYAEAAMILPIAASPGSGIILKGRTVTLSSTLSTASIYYTIDGTDPITSTSRIRYHEALAIERNTSLRAVAIDEVGGGVGVPQTFTYQLPVDDLSQYANLALGAAATMTVEAGWGNVAGRAIDGDNTTYAQPEKSGLWDLILDLGKKQPVNYAILRKNPNHQNYLTKYTIDTSDDGQNWTSVVTENNHTDLEDQVHPFPVTNARYVRLHQLATVGSPAAVWEFNLFNTSTALPVNTDLMPAIVSEGTTTGLSSSESTAKIYYTTDGSDPRTSGSSRLYTGRIPLTGTSIDSTVTVKAYAKVDGKTDSDVTSLAYQVIALTANPPAGILTEKTDVALSSSISGTAIYYTTDGSDPKSSGTKQMYVKPLAITQDTAIRAYAVKAAKESAAITFSYTMVGYNEINAALGKTAKASTEEPDHLAASAVDGKLETAWAAMDTSKGNWLQVDLGQDYELTGTEVTWKESGKSYTYKIEVSSDAMNWYPAVDKTNQTERSQVNTDRFLDAARRYVRITVTDFELGSKAGIAEFKVFGYISDAMPVVPVGLETNGWPRPVIAPLPAAVSGVQHPIINLSGIWKFTQTPVQGFWKNSAEPSGWSDAKVPANLEVLGFDIRGKQGGDWFPDRNIENVYKTSVSIPQDYQGKKVVLRFEAAFDFARVWVNGHLVRTHRGGFTTFDCDITDYVKPGEAAWVTVGITAEKNFVEYQHVRGLVGEVKLLALPHDYLTRLQADTSFDTTYTDATLKLTAGMMLANTETGTGTTGTASSVVEFSLVDPDGRPVAIDPGYMQLTVQDSEKTILIPVKNPLKWDAEHPNLYKLTASVKVKGETVQTVIRKIGFREIKVTGNKMLVNGKEVKLHGVNWHQSSPFVGVAVDPQHDLASLAKLKDGNINYIRTSHWPQYEYVLDYADEIGLYVEQENSVMFINDARLNDAAYLSYFMGQFSETIEKDRSHPSIVIWSLENESGWGSNIAAIHDYVKKIDPTRPVKSSFGFNAPSSYNDLFSVHYVGNGQKIGGRDKPEIDDEYAHLYVYYEDWFNNDPAFEDFYGEAIKRYWDEMYASEGALGGAIWHSRDLNTYCKDEICGFRVKWGILDSWNREKPEYWNVKKAYSPIRINANSLPNPGAGNVMAIPIENRYNHTNLNEIKVEWSFGDQTETITGPSVEPMHAGELVLPAKGWKLGDVVHLKFYQSDRFQSSRLVDEYNLMIGEKTFHFAEPQGKAPDIKKDDTQVTLSGQNFKLIFDKATGMITEGTYKGEKILTGGPYLTMGFTSKLDPWKLSSFASSSTESEAIINIAGSYGGTGVTFTLHVDGTGLISTTYTVTNLPSVYDAVGVAFDVSANADRMTWDRSGLWTYYPVEQIGRNAGTAFKSKLAGDDRYGIEPTWAWSQDEKDYHKYGKDDIGKRGTSDFVASKNNYNYASLLIGETGKRLTAEGDGNGSVKSSVNADGSIRFQVNNIWSHPAAFPGWVEANSISKPIILASTYTNTVNVRLADEDRFTVSYSDVPTYASDMNWVSATTGWGSVRKDSSVQDNVLTLFDGMGSKSYTKGIGTHAYSEIVYDIANRGFEKFEAVVGVDQESTEGKVAFQVWADGQQLFDSDKMGIRTAAKKVSVNIVAKRELKLIVTDGGNGNSSDHADWADAKFIKSAAVIIPSSDATLRSIEVNGQTVPSFDKNKFEYQVVLPAGTKAIPLVTASTTDAKADLTVNQAIALPGTASVEVRAEDGKSVKIYKVKFTAESIPTGPGGGYSGDSGSEATAAKGKPIVKVLEVKDGNAIVNLDSGVTEVLIPLEDKSLHDMTKLIIRNEDLSLEIPSAVMMEWAGFVKDLNPAYVSFKLSKIEKSEAEKLLNAAAQEAVAKIVLAGSMYELSLQISDRDGTKLRTLSSFAQPLVLKLKAGETANKELTGIYSFKDNGGLEFVGGSEHNGMVEASIHHFSKYGVLMYDKTFTDVPPSHWAASVIQRMAAQGIITGVSDKEFAPQSKVTRAEFVAMLTRALDLKATTGPTTFHDVNESDPYAGAIVAAYQAGIVTGRSETLFAPKDTITREEMAITIIRAYEVKTGKKAPALPMQSQYADDDQISDWAKKAVDAASNLDLLRGRGENEYVPQGVTTRAESTQVIANLMGK</sequence>
<feature type="domain" description="SLH" evidence="7">
    <location>
        <begin position="2477"/>
        <end position="2532"/>
    </location>
</feature>
<dbReference type="Gene3D" id="3.20.20.80">
    <property type="entry name" value="Glycosidases"/>
    <property type="match status" value="1"/>
</dbReference>
<dbReference type="Pfam" id="PF00395">
    <property type="entry name" value="SLH"/>
    <property type="match status" value="3"/>
</dbReference>
<name>A0ABQ1EQY7_9BACL</name>
<keyword evidence="9" id="KW-1185">Reference proteome</keyword>